<evidence type="ECO:0000259" key="1">
    <source>
        <dbReference type="Pfam" id="PF00557"/>
    </source>
</evidence>
<keyword evidence="2" id="KW-0645">Protease</keyword>
<dbReference type="SUPFAM" id="SSF53092">
    <property type="entry name" value="Creatinase/prolidase N-terminal domain"/>
    <property type="match status" value="1"/>
</dbReference>
<dbReference type="InterPro" id="IPR036005">
    <property type="entry name" value="Creatinase/aminopeptidase-like"/>
</dbReference>
<reference evidence="3" key="1">
    <citation type="submission" date="2016-02" db="EMBL/GenBank/DDBJ databases">
        <authorList>
            <person name="Rodrigo-Torres Lidia"/>
            <person name="Arahal R.David."/>
        </authorList>
    </citation>
    <scope>NUCLEOTIDE SEQUENCE [LARGE SCALE GENOMIC DNA]</scope>
    <source>
        <strain evidence="3">CECT 9029</strain>
    </source>
</reference>
<evidence type="ECO:0000313" key="2">
    <source>
        <dbReference type="EMBL" id="CZF84427.1"/>
    </source>
</evidence>
<dbReference type="AlphaFoldDB" id="A0A128FCA2"/>
<dbReference type="GO" id="GO:0004177">
    <property type="term" value="F:aminopeptidase activity"/>
    <property type="evidence" value="ECO:0007669"/>
    <property type="project" value="UniProtKB-KW"/>
</dbReference>
<accession>A0A128FCA2</accession>
<dbReference type="EC" id="3.4.11.9" evidence="2"/>
<dbReference type="InterPro" id="IPR000994">
    <property type="entry name" value="Pept_M24"/>
</dbReference>
<dbReference type="Pfam" id="PF00557">
    <property type="entry name" value="Peptidase_M24"/>
    <property type="match status" value="1"/>
</dbReference>
<dbReference type="InterPro" id="IPR029149">
    <property type="entry name" value="Creatin/AminoP/Spt16_N"/>
</dbReference>
<organism evidence="2 3">
    <name type="scientific">Grimontia celer</name>
    <dbReference type="NCBI Taxonomy" id="1796497"/>
    <lineage>
        <taxon>Bacteria</taxon>
        <taxon>Pseudomonadati</taxon>
        <taxon>Pseudomonadota</taxon>
        <taxon>Gammaproteobacteria</taxon>
        <taxon>Vibrionales</taxon>
        <taxon>Vibrionaceae</taxon>
        <taxon>Grimontia</taxon>
    </lineage>
</organism>
<dbReference type="OrthoDB" id="9803194at2"/>
<gene>
    <name evidence="2" type="primary">pepP</name>
    <name evidence="2" type="ORF">GCE9029_04395</name>
</gene>
<dbReference type="CDD" id="cd01066">
    <property type="entry name" value="APP_MetAP"/>
    <property type="match status" value="1"/>
</dbReference>
<name>A0A128FCA2_9GAMM</name>
<sequence>MTDLIPLPDISEAALHQMYTYRLGRIRAAMAEQKASVAVLFSPVSMRYAANFDEYQLFQSHIPTTMMIVPIEGPVTVFGASQRHHPNIDIYQPSRMATPFDGGLDFTGSCQTIVEDIEQTLRQNNLSGAGFHIALERTSPILSRLLLEKGYSLIDGEALVESARMIKSPTEIQCLRHTVNVAQYGMDKMREYLRPGLTELQVWSILHQVNIAHGGDWIDGRMLASGPRTNPWLQEATHRKIELGDTVAFDSDMVGPNGYLADISRTWICGGGTGSRSQREAYRHSYDEIHHNMSLLKPGVGFAELTERAFKRAEKYRDRRYVCAFHGVGLCDEYPKIYYPEDARHNNCPGELQENMVLSVESYSGAEGEPDGVKLEEMVLITATGFERLSTYPFEKELLI</sequence>
<dbReference type="PANTHER" id="PTHR46112">
    <property type="entry name" value="AMINOPEPTIDASE"/>
    <property type="match status" value="1"/>
</dbReference>
<dbReference type="Gene3D" id="3.90.230.10">
    <property type="entry name" value="Creatinase/methionine aminopeptidase superfamily"/>
    <property type="match status" value="1"/>
</dbReference>
<dbReference type="InterPro" id="IPR050659">
    <property type="entry name" value="Peptidase_M24B"/>
</dbReference>
<evidence type="ECO:0000313" key="3">
    <source>
        <dbReference type="Proteomes" id="UP000071641"/>
    </source>
</evidence>
<dbReference type="STRING" id="1796497.GCE9029_04395"/>
<dbReference type="RefSeq" id="WP_062666905.1">
    <property type="nucleotide sequence ID" value="NZ_FIZX01000005.1"/>
</dbReference>
<dbReference type="Gene3D" id="3.40.350.10">
    <property type="entry name" value="Creatinase/prolidase N-terminal domain"/>
    <property type="match status" value="1"/>
</dbReference>
<keyword evidence="2" id="KW-0031">Aminopeptidase</keyword>
<keyword evidence="3" id="KW-1185">Reference proteome</keyword>
<dbReference type="PANTHER" id="PTHR46112:SF2">
    <property type="entry name" value="XAA-PRO AMINOPEPTIDASE P-RELATED"/>
    <property type="match status" value="1"/>
</dbReference>
<protein>
    <submittedName>
        <fullName evidence="2">Xaa-Pro aminopeptidase</fullName>
        <ecNumber evidence="2">3.4.11.9</ecNumber>
    </submittedName>
</protein>
<feature type="domain" description="Peptidase M24" evidence="1">
    <location>
        <begin position="174"/>
        <end position="383"/>
    </location>
</feature>
<dbReference type="SUPFAM" id="SSF55920">
    <property type="entry name" value="Creatinase/aminopeptidase"/>
    <property type="match status" value="1"/>
</dbReference>
<dbReference type="Proteomes" id="UP000071641">
    <property type="component" value="Unassembled WGS sequence"/>
</dbReference>
<dbReference type="EMBL" id="FIZX01000005">
    <property type="protein sequence ID" value="CZF84427.1"/>
    <property type="molecule type" value="Genomic_DNA"/>
</dbReference>
<proteinExistence type="predicted"/>
<keyword evidence="2" id="KW-0378">Hydrolase</keyword>